<proteinExistence type="predicted"/>
<sequence length="205" mass="21706">MSGHSIIPAIILLSTAAGCSTSKTAVPVSPSDGGTAVGWSHRHEVEKTDTTTTILVPGQINPGGIRGGRPSTEIPKVRIYKTNGNYAVNVPVTLDASRTKLISFPAPSDLQGCEPVELDNGFLLDRRGVGPATAFTRWTYKEYSALPSTPATEEIMDNLIPGAAVTELYEMPFTIGTPDAVDRCNRLIAEGLSGCTPLLQAVQLK</sequence>
<keyword evidence="2" id="KW-1185">Reference proteome</keyword>
<accession>A0A4P7W1M2</accession>
<reference evidence="2" key="1">
    <citation type="submission" date="2019-02" db="EMBL/GenBank/DDBJ databases">
        <title>Isolation and identification of novel species under the genus Muribaculum.</title>
        <authorList>
            <person name="Miyake S."/>
            <person name="Ding Y."/>
            <person name="Low A."/>
            <person name="Soh M."/>
            <person name="Seedorf H."/>
        </authorList>
    </citation>
    <scope>NUCLEOTIDE SEQUENCE [LARGE SCALE GENOMIC DNA]</scope>
    <source>
        <strain evidence="2">H5</strain>
    </source>
</reference>
<organism evidence="1 2">
    <name type="scientific">Duncaniella dubosii</name>
    <dbReference type="NCBI Taxonomy" id="2518971"/>
    <lineage>
        <taxon>Bacteria</taxon>
        <taxon>Pseudomonadati</taxon>
        <taxon>Bacteroidota</taxon>
        <taxon>Bacteroidia</taxon>
        <taxon>Bacteroidales</taxon>
        <taxon>Muribaculaceae</taxon>
        <taxon>Duncaniella</taxon>
    </lineage>
</organism>
<dbReference type="KEGG" id="ddb:E7747_05045"/>
<dbReference type="Proteomes" id="UP000297149">
    <property type="component" value="Chromosome"/>
</dbReference>
<evidence type="ECO:0000313" key="2">
    <source>
        <dbReference type="Proteomes" id="UP000297149"/>
    </source>
</evidence>
<evidence type="ECO:0000313" key="1">
    <source>
        <dbReference type="EMBL" id="QCD41707.1"/>
    </source>
</evidence>
<dbReference type="AlphaFoldDB" id="A0A4P7W1M2"/>
<dbReference type="RefSeq" id="WP_136414507.1">
    <property type="nucleotide sequence ID" value="NZ_CP039396.1"/>
</dbReference>
<dbReference type="EMBL" id="CP039396">
    <property type="protein sequence ID" value="QCD41707.1"/>
    <property type="molecule type" value="Genomic_DNA"/>
</dbReference>
<protein>
    <submittedName>
        <fullName evidence="1">Uncharacterized protein</fullName>
    </submittedName>
</protein>
<name>A0A4P7W1M2_9BACT</name>
<gene>
    <name evidence="1" type="ORF">E7747_05045</name>
</gene>